<evidence type="ECO:0000256" key="1">
    <source>
        <dbReference type="ARBA" id="ARBA00022679"/>
    </source>
</evidence>
<dbReference type="Pfam" id="PF04265">
    <property type="entry name" value="TPK_B1_binding"/>
    <property type="match status" value="1"/>
</dbReference>
<dbReference type="Gene3D" id="2.60.120.320">
    <property type="entry name" value="Thiamin pyrophosphokinase, thiamin-binding domain"/>
    <property type="match status" value="1"/>
</dbReference>
<keyword evidence="3" id="KW-0418">Kinase</keyword>
<gene>
    <name evidence="7" type="ORF">Cvel_10848</name>
</gene>
<evidence type="ECO:0000256" key="5">
    <source>
        <dbReference type="SAM" id="MobiDB-lite"/>
    </source>
</evidence>
<proteinExistence type="predicted"/>
<keyword evidence="2" id="KW-0547">Nucleotide-binding</keyword>
<dbReference type="SUPFAM" id="SSF63862">
    <property type="entry name" value="Thiamin pyrophosphokinase, substrate-binding domain"/>
    <property type="match status" value="1"/>
</dbReference>
<dbReference type="GO" id="GO:0006772">
    <property type="term" value="P:thiamine metabolic process"/>
    <property type="evidence" value="ECO:0007669"/>
    <property type="project" value="InterPro"/>
</dbReference>
<dbReference type="PhylomeDB" id="A0A0G4I4G2"/>
<dbReference type="InterPro" id="IPR036371">
    <property type="entry name" value="TPK_B1-bd_sf"/>
</dbReference>
<feature type="region of interest" description="Disordered" evidence="5">
    <location>
        <begin position="425"/>
        <end position="448"/>
    </location>
</feature>
<accession>A0A0G4I4G2</accession>
<dbReference type="PANTHER" id="PTHR13622:SF8">
    <property type="entry name" value="THIAMIN PYROPHOSPHOKINASE 1"/>
    <property type="match status" value="1"/>
</dbReference>
<dbReference type="GO" id="GO:0004788">
    <property type="term" value="F:thiamine diphosphokinase activity"/>
    <property type="evidence" value="ECO:0007669"/>
    <property type="project" value="InterPro"/>
</dbReference>
<dbReference type="GO" id="GO:0009229">
    <property type="term" value="P:thiamine diphosphate biosynthetic process"/>
    <property type="evidence" value="ECO:0007669"/>
    <property type="project" value="InterPro"/>
</dbReference>
<dbReference type="GO" id="GO:0005524">
    <property type="term" value="F:ATP binding"/>
    <property type="evidence" value="ECO:0007669"/>
    <property type="project" value="UniProtKB-KW"/>
</dbReference>
<evidence type="ECO:0000313" key="7">
    <source>
        <dbReference type="EMBL" id="CEM51771.1"/>
    </source>
</evidence>
<dbReference type="Gene3D" id="3.40.50.10240">
    <property type="entry name" value="Thiamin pyrophosphokinase, catalytic domain"/>
    <property type="match status" value="1"/>
</dbReference>
<dbReference type="InterPro" id="IPR007373">
    <property type="entry name" value="Thiamin_PyroPKinase_B1-bd"/>
</dbReference>
<dbReference type="InterPro" id="IPR006282">
    <property type="entry name" value="Thi_PPkinase"/>
</dbReference>
<evidence type="ECO:0000256" key="2">
    <source>
        <dbReference type="ARBA" id="ARBA00022741"/>
    </source>
</evidence>
<dbReference type="AlphaFoldDB" id="A0A0G4I4G2"/>
<dbReference type="InterPro" id="IPR007371">
    <property type="entry name" value="TPK_catalytic"/>
</dbReference>
<evidence type="ECO:0000256" key="4">
    <source>
        <dbReference type="ARBA" id="ARBA00022840"/>
    </source>
</evidence>
<dbReference type="GO" id="GO:0030975">
    <property type="term" value="F:thiamine binding"/>
    <property type="evidence" value="ECO:0007669"/>
    <property type="project" value="InterPro"/>
</dbReference>
<dbReference type="SUPFAM" id="SSF63999">
    <property type="entry name" value="Thiamin pyrophosphokinase, catalytic domain"/>
    <property type="match status" value="1"/>
</dbReference>
<feature type="region of interest" description="Disordered" evidence="5">
    <location>
        <begin position="109"/>
        <end position="163"/>
    </location>
</feature>
<keyword evidence="4" id="KW-0067">ATP-binding</keyword>
<feature type="compositionally biased region" description="Low complexity" evidence="5">
    <location>
        <begin position="133"/>
        <end position="158"/>
    </location>
</feature>
<keyword evidence="1" id="KW-0808">Transferase</keyword>
<dbReference type="Pfam" id="PF04263">
    <property type="entry name" value="TPK_catalytic"/>
    <property type="match status" value="1"/>
</dbReference>
<dbReference type="GO" id="GO:0016301">
    <property type="term" value="F:kinase activity"/>
    <property type="evidence" value="ECO:0007669"/>
    <property type="project" value="UniProtKB-KW"/>
</dbReference>
<evidence type="ECO:0000259" key="6">
    <source>
        <dbReference type="SMART" id="SM00983"/>
    </source>
</evidence>
<sequence length="470" mass="50867">MSFFSSLMDSVSLFQFCRCPMRRRTDFTAVIRSSRQGPSGPGGRTAWSRTKLRLSLISETIRETENFVDISFLDRLLLPASEVTSPRSITSGVAKQRNRFPVPVEAEAAPEEVAAESISPLRRRPVSKERESVSALSAGASPASSSSSEAATEGSSGSLCGTAASISPMERERGGAGRGLAGSSVHLVVLNMPLPANFPFLCDAASSIVCADGGANHMYDTYTSKEEWSGLMPSSICGDLDSIREDVLSFYESKGVKIQKNPDQESNDLEKCFEMLQRTIEKEEREVEKRILSSASSLPHASKCLKQHMVVVGAFGGRFDQTIANVHLLYKLLFSETQKNGFGENARAPSLGARDMVLLGEGSLGVLLAPGRTVLRLPQKCIRETCGLLPLGLECRSVRTEGLKWNLEGEPLSMGSRISSSNKFLGRGRGNAKDEGGGMSVNGEGNGDREVVIETSDPLLWYSQLLKELK</sequence>
<dbReference type="NCBIfam" id="TIGR01378">
    <property type="entry name" value="thi_PPkinase"/>
    <property type="match status" value="1"/>
</dbReference>
<feature type="domain" description="Thiamin pyrophosphokinase thiamin-binding" evidence="6">
    <location>
        <begin position="371"/>
        <end position="437"/>
    </location>
</feature>
<evidence type="ECO:0000256" key="3">
    <source>
        <dbReference type="ARBA" id="ARBA00022777"/>
    </source>
</evidence>
<dbReference type="PANTHER" id="PTHR13622">
    <property type="entry name" value="THIAMIN PYROPHOSPHOKINASE"/>
    <property type="match status" value="1"/>
</dbReference>
<dbReference type="VEuPathDB" id="CryptoDB:Cvel_10848"/>
<organism evidence="7">
    <name type="scientific">Chromera velia CCMP2878</name>
    <dbReference type="NCBI Taxonomy" id="1169474"/>
    <lineage>
        <taxon>Eukaryota</taxon>
        <taxon>Sar</taxon>
        <taxon>Alveolata</taxon>
        <taxon>Colpodellida</taxon>
        <taxon>Chromeraceae</taxon>
        <taxon>Chromera</taxon>
    </lineage>
</organism>
<reference evidence="7" key="1">
    <citation type="submission" date="2014-11" db="EMBL/GenBank/DDBJ databases">
        <authorList>
            <person name="Otto D Thomas"/>
            <person name="Naeem Raeece"/>
        </authorList>
    </citation>
    <scope>NUCLEOTIDE SEQUENCE</scope>
</reference>
<name>A0A0G4I4G2_9ALVE</name>
<dbReference type="SMART" id="SM00983">
    <property type="entry name" value="TPK_B1_binding"/>
    <property type="match status" value="1"/>
</dbReference>
<protein>
    <recommendedName>
        <fullName evidence="6">Thiamin pyrophosphokinase thiamin-binding domain-containing protein</fullName>
    </recommendedName>
</protein>
<dbReference type="InterPro" id="IPR036759">
    <property type="entry name" value="TPK_catalytic_sf"/>
</dbReference>
<dbReference type="EMBL" id="CDMZ01005046">
    <property type="protein sequence ID" value="CEM51771.1"/>
    <property type="molecule type" value="Genomic_DNA"/>
</dbReference>
<dbReference type="CDD" id="cd07995">
    <property type="entry name" value="TPK"/>
    <property type="match status" value="1"/>
</dbReference>